<comment type="caution">
    <text evidence="3">The sequence shown here is derived from an EMBL/GenBank/DDBJ whole genome shotgun (WGS) entry which is preliminary data.</text>
</comment>
<keyword evidence="1" id="KW-1133">Transmembrane helix</keyword>
<gene>
    <name evidence="3" type="ORF">L497_1415</name>
</gene>
<evidence type="ECO:0000259" key="2">
    <source>
        <dbReference type="Pfam" id="PF00892"/>
    </source>
</evidence>
<sequence length="316" mass="34175">MQQARAGLGAPSGLPPPQTSSGRPLVGVLLLILSLWTLSCLDASGKWVMTAGVPLLMLCWVRYVVHLVVVTALVVPRRGRRILRARRPRDQILRGAAMFCATLMFFTTLRYLHQAEATAINFLAPMIVLSVAPWILREPPRLSRWVASAVAFVGVLIVIRPGGGLDPVGVIFGLLTAFCFAAQFILTRRVACDDAYTSLIWSGLVGTICLTAALPFILPAALPVLAGLSPMNWLILLSTGLSGALGHLLQIAAYRNASASTLAPFVYMQIVRATTMGWLLWGHFPDALTWLGIAIICGSGIVIGMLEWRRAATVRR</sequence>
<feature type="transmembrane region" description="Helical" evidence="1">
    <location>
        <begin position="96"/>
        <end position="113"/>
    </location>
</feature>
<dbReference type="Proteomes" id="UP000026682">
    <property type="component" value="Unassembled WGS sequence"/>
</dbReference>
<reference evidence="3 4" key="1">
    <citation type="submission" date="2014-03" db="EMBL/GenBank/DDBJ databases">
        <title>Genome sequence of Bordetella holmseii.</title>
        <authorList>
            <person name="Harvill E."/>
            <person name="Goodfield L.L."/>
            <person name="Ivanov Y."/>
            <person name="Meyer J.A."/>
            <person name="Newth C."/>
            <person name="Cassiday P."/>
            <person name="Tondella M.L."/>
            <person name="Liao P."/>
            <person name="Zimmerman J."/>
            <person name="Meert K."/>
            <person name="Wessel D."/>
            <person name="Berger J."/>
            <person name="Dean J.M."/>
            <person name="Holubkov R."/>
            <person name="Burr J."/>
            <person name="Liu T."/>
            <person name="Brinkac L.M."/>
            <person name="Sanka R."/>
            <person name="Kim M."/>
            <person name="Losada L."/>
        </authorList>
    </citation>
    <scope>NUCLEOTIDE SEQUENCE [LARGE SCALE GENOMIC DNA]</scope>
    <source>
        <strain evidence="3 4">CDC-H585-BH</strain>
    </source>
</reference>
<keyword evidence="1" id="KW-0812">Transmembrane</keyword>
<dbReference type="Pfam" id="PF00892">
    <property type="entry name" value="EamA"/>
    <property type="match status" value="2"/>
</dbReference>
<accession>A0A158M7A7</accession>
<feature type="domain" description="EamA" evidence="2">
    <location>
        <begin position="169"/>
        <end position="303"/>
    </location>
</feature>
<evidence type="ECO:0000313" key="3">
    <source>
        <dbReference type="EMBL" id="KAK96568.1"/>
    </source>
</evidence>
<dbReference type="InterPro" id="IPR037185">
    <property type="entry name" value="EmrE-like"/>
</dbReference>
<keyword evidence="1" id="KW-0472">Membrane</keyword>
<feature type="transmembrane region" description="Helical" evidence="1">
    <location>
        <begin position="119"/>
        <end position="136"/>
    </location>
</feature>
<feature type="transmembrane region" description="Helical" evidence="1">
    <location>
        <begin position="198"/>
        <end position="218"/>
    </location>
</feature>
<dbReference type="InterPro" id="IPR000620">
    <property type="entry name" value="EamA_dom"/>
</dbReference>
<feature type="transmembrane region" description="Helical" evidence="1">
    <location>
        <begin position="51"/>
        <end position="75"/>
    </location>
</feature>
<dbReference type="PANTHER" id="PTHR22911:SF103">
    <property type="entry name" value="BLR2811 PROTEIN"/>
    <property type="match status" value="1"/>
</dbReference>
<feature type="transmembrane region" description="Helical" evidence="1">
    <location>
        <begin position="145"/>
        <end position="162"/>
    </location>
</feature>
<proteinExistence type="predicted"/>
<organism evidence="3 4">
    <name type="scientific">Bordetella holmesii CDC-H585-BH</name>
    <dbReference type="NCBI Taxonomy" id="1331206"/>
    <lineage>
        <taxon>Bacteria</taxon>
        <taxon>Pseudomonadati</taxon>
        <taxon>Pseudomonadota</taxon>
        <taxon>Betaproteobacteria</taxon>
        <taxon>Burkholderiales</taxon>
        <taxon>Alcaligenaceae</taxon>
        <taxon>Bordetella</taxon>
    </lineage>
</organism>
<feature type="domain" description="EamA" evidence="2">
    <location>
        <begin position="26"/>
        <end position="159"/>
    </location>
</feature>
<dbReference type="AlphaFoldDB" id="A0A158M7A7"/>
<dbReference type="RefSeq" id="WP_005014105.1">
    <property type="nucleotide sequence ID" value="NZ_JFZZ01000038.1"/>
</dbReference>
<dbReference type="GeneID" id="93119761"/>
<feature type="transmembrane region" description="Helical" evidence="1">
    <location>
        <begin position="230"/>
        <end position="249"/>
    </location>
</feature>
<dbReference type="EMBL" id="JFZZ01000038">
    <property type="protein sequence ID" value="KAK96568.1"/>
    <property type="molecule type" value="Genomic_DNA"/>
</dbReference>
<dbReference type="PANTHER" id="PTHR22911">
    <property type="entry name" value="ACYL-MALONYL CONDENSING ENZYME-RELATED"/>
    <property type="match status" value="1"/>
</dbReference>
<feature type="transmembrane region" description="Helical" evidence="1">
    <location>
        <begin position="168"/>
        <end position="186"/>
    </location>
</feature>
<feature type="transmembrane region" description="Helical" evidence="1">
    <location>
        <begin position="21"/>
        <end position="39"/>
    </location>
</feature>
<feature type="transmembrane region" description="Helical" evidence="1">
    <location>
        <begin position="287"/>
        <end position="306"/>
    </location>
</feature>
<evidence type="ECO:0000256" key="1">
    <source>
        <dbReference type="SAM" id="Phobius"/>
    </source>
</evidence>
<name>A0A158M7A7_9BORD</name>
<dbReference type="GO" id="GO:0016020">
    <property type="term" value="C:membrane"/>
    <property type="evidence" value="ECO:0007669"/>
    <property type="project" value="InterPro"/>
</dbReference>
<evidence type="ECO:0000313" key="4">
    <source>
        <dbReference type="Proteomes" id="UP000026682"/>
    </source>
</evidence>
<dbReference type="PATRIC" id="fig|1331206.3.peg.845"/>
<dbReference type="SUPFAM" id="SSF103481">
    <property type="entry name" value="Multidrug resistance efflux transporter EmrE"/>
    <property type="match status" value="2"/>
</dbReference>
<protein>
    <submittedName>
        <fullName evidence="3">EamA-like transporter family protein</fullName>
    </submittedName>
</protein>
<feature type="transmembrane region" description="Helical" evidence="1">
    <location>
        <begin position="261"/>
        <end position="281"/>
    </location>
</feature>